<name>A0A7W1WNE7_9BACL</name>
<gene>
    <name evidence="2" type="ORF">H1191_01415</name>
</gene>
<protein>
    <submittedName>
        <fullName evidence="2">Uncharacterized protein</fullName>
    </submittedName>
</protein>
<comment type="caution">
    <text evidence="2">The sequence shown here is derived from an EMBL/GenBank/DDBJ whole genome shotgun (WGS) entry which is preliminary data.</text>
</comment>
<organism evidence="2 3">
    <name type="scientific">Paenactinomyces guangxiensis</name>
    <dbReference type="NCBI Taxonomy" id="1490290"/>
    <lineage>
        <taxon>Bacteria</taxon>
        <taxon>Bacillati</taxon>
        <taxon>Bacillota</taxon>
        <taxon>Bacilli</taxon>
        <taxon>Bacillales</taxon>
        <taxon>Thermoactinomycetaceae</taxon>
        <taxon>Paenactinomyces</taxon>
    </lineage>
</organism>
<dbReference type="EMBL" id="JACEIQ010000001">
    <property type="protein sequence ID" value="MBA4492973.1"/>
    <property type="molecule type" value="Genomic_DNA"/>
</dbReference>
<dbReference type="AlphaFoldDB" id="A0A7W1WNE7"/>
<evidence type="ECO:0000313" key="3">
    <source>
        <dbReference type="Proteomes" id="UP000535491"/>
    </source>
</evidence>
<feature type="transmembrane region" description="Helical" evidence="1">
    <location>
        <begin position="15"/>
        <end position="35"/>
    </location>
</feature>
<evidence type="ECO:0000256" key="1">
    <source>
        <dbReference type="SAM" id="Phobius"/>
    </source>
</evidence>
<keyword evidence="1" id="KW-1133">Transmembrane helix</keyword>
<reference evidence="2 3" key="1">
    <citation type="submission" date="2020-07" db="EMBL/GenBank/DDBJ databases">
        <authorList>
            <person name="Feng H."/>
        </authorList>
    </citation>
    <scope>NUCLEOTIDE SEQUENCE [LARGE SCALE GENOMIC DNA]</scope>
    <source>
        <strain evidence="3">s-10</strain>
    </source>
</reference>
<evidence type="ECO:0000313" key="2">
    <source>
        <dbReference type="EMBL" id="MBA4492973.1"/>
    </source>
</evidence>
<keyword evidence="3" id="KW-1185">Reference proteome</keyword>
<feature type="transmembrane region" description="Helical" evidence="1">
    <location>
        <begin position="56"/>
        <end position="77"/>
    </location>
</feature>
<keyword evidence="1" id="KW-0812">Transmembrane</keyword>
<keyword evidence="1" id="KW-0472">Membrane</keyword>
<dbReference type="RefSeq" id="WP_181750193.1">
    <property type="nucleotide sequence ID" value="NZ_JACEIQ010000001.1"/>
</dbReference>
<sequence length="128" mass="15019">MEAIQEGFSAFIGGFARIFFISLILWMIGLLVLLFREMFSPGEFVIREYFKKVWKMLLFSFEIAAYGAVVVGPILMFTTEDQFLVYIMVTIDAVILSAIYLYVRKQTGGFSKAKLRMRKERKHHRDWQ</sequence>
<dbReference type="Proteomes" id="UP000535491">
    <property type="component" value="Unassembled WGS sequence"/>
</dbReference>
<accession>A0A7W1WNE7</accession>
<feature type="transmembrane region" description="Helical" evidence="1">
    <location>
        <begin position="83"/>
        <end position="103"/>
    </location>
</feature>
<proteinExistence type="predicted"/>